<dbReference type="GO" id="GO:0016491">
    <property type="term" value="F:oxidoreductase activity"/>
    <property type="evidence" value="ECO:0007669"/>
    <property type="project" value="InterPro"/>
</dbReference>
<dbReference type="SUPFAM" id="SSF51430">
    <property type="entry name" value="NAD(P)-linked oxidoreductase"/>
    <property type="match status" value="1"/>
</dbReference>
<dbReference type="EMBL" id="JABSTU010000004">
    <property type="protein sequence ID" value="KAH8034170.1"/>
    <property type="molecule type" value="Genomic_DNA"/>
</dbReference>
<organism evidence="2 3">
    <name type="scientific">Rhipicephalus microplus</name>
    <name type="common">Cattle tick</name>
    <name type="synonym">Boophilus microplus</name>
    <dbReference type="NCBI Taxonomy" id="6941"/>
    <lineage>
        <taxon>Eukaryota</taxon>
        <taxon>Metazoa</taxon>
        <taxon>Ecdysozoa</taxon>
        <taxon>Arthropoda</taxon>
        <taxon>Chelicerata</taxon>
        <taxon>Arachnida</taxon>
        <taxon>Acari</taxon>
        <taxon>Parasitiformes</taxon>
        <taxon>Ixodida</taxon>
        <taxon>Ixodoidea</taxon>
        <taxon>Ixodidae</taxon>
        <taxon>Rhipicephalinae</taxon>
        <taxon>Rhipicephalus</taxon>
        <taxon>Boophilus</taxon>
    </lineage>
</organism>
<dbReference type="InterPro" id="IPR036812">
    <property type="entry name" value="NAD(P)_OxRdtase_dom_sf"/>
</dbReference>
<dbReference type="VEuPathDB" id="VectorBase:LOC119161267"/>
<dbReference type="InterPro" id="IPR018170">
    <property type="entry name" value="Aldo/ket_reductase_CS"/>
</dbReference>
<evidence type="ECO:0000313" key="3">
    <source>
        <dbReference type="Proteomes" id="UP000821866"/>
    </source>
</evidence>
<comment type="caution">
    <text evidence="2">The sequence shown here is derived from an EMBL/GenBank/DDBJ whole genome shotgun (WGS) entry which is preliminary data.</text>
</comment>
<dbReference type="PROSITE" id="PS00062">
    <property type="entry name" value="ALDOKETO_REDUCTASE_2"/>
    <property type="match status" value="1"/>
</dbReference>
<dbReference type="Gene3D" id="3.20.20.100">
    <property type="entry name" value="NADP-dependent oxidoreductase domain"/>
    <property type="match status" value="1"/>
</dbReference>
<feature type="domain" description="NADP-dependent oxidoreductase" evidence="1">
    <location>
        <begin position="22"/>
        <end position="211"/>
    </location>
</feature>
<name>A0A9J6EIK6_RHIMP</name>
<protein>
    <recommendedName>
        <fullName evidence="1">NADP-dependent oxidoreductase domain-containing protein</fullName>
    </recommendedName>
</protein>
<dbReference type="Proteomes" id="UP000821866">
    <property type="component" value="Chromosome 2"/>
</dbReference>
<proteinExistence type="predicted"/>
<sequence>MVSPWLESVSPPPVRLTRSSSQAGQVYEAVKTAIDTGYRHIDCAFAYQNEEEVGRAIEDKIKDGTVEREDLWITGKCWNTYHSRSKVFECCELSLKKLRLEYFDLYLIHWPMGYQEGGDMFPRNENGDFIFSDVDFLETWAALEECVEKGLAKSIGVCNFNKDQLHRLIEAAKIKPAMLQIECHPYLNQSELIDFCKKHNIAVTAYSPLGSPDRPWAKPGDPLLMEEPAIKAIAEAHGKTPAQRPKFPCRRNAVSFALDAPRAAEYAIYHGAHTGWMRCHPVVVTARKLYYAIQRISSHKYYPFKV</sequence>
<dbReference type="PROSITE" id="PS00798">
    <property type="entry name" value="ALDOKETO_REDUCTASE_1"/>
    <property type="match status" value="1"/>
</dbReference>
<accession>A0A9J6EIK6</accession>
<dbReference type="Pfam" id="PF00248">
    <property type="entry name" value="Aldo_ket_red"/>
    <property type="match status" value="1"/>
</dbReference>
<dbReference type="PANTHER" id="PTHR11732">
    <property type="entry name" value="ALDO/KETO REDUCTASE"/>
    <property type="match status" value="1"/>
</dbReference>
<dbReference type="InterPro" id="IPR023210">
    <property type="entry name" value="NADP_OxRdtase_dom"/>
</dbReference>
<dbReference type="PRINTS" id="PR00069">
    <property type="entry name" value="ALDKETRDTASE"/>
</dbReference>
<reference evidence="2" key="1">
    <citation type="journal article" date="2020" name="Cell">
        <title>Large-Scale Comparative Analyses of Tick Genomes Elucidate Their Genetic Diversity and Vector Capacities.</title>
        <authorList>
            <consortium name="Tick Genome and Microbiome Consortium (TIGMIC)"/>
            <person name="Jia N."/>
            <person name="Wang J."/>
            <person name="Shi W."/>
            <person name="Du L."/>
            <person name="Sun Y."/>
            <person name="Zhan W."/>
            <person name="Jiang J.F."/>
            <person name="Wang Q."/>
            <person name="Zhang B."/>
            <person name="Ji P."/>
            <person name="Bell-Sakyi L."/>
            <person name="Cui X.M."/>
            <person name="Yuan T.T."/>
            <person name="Jiang B.G."/>
            <person name="Yang W.F."/>
            <person name="Lam T.T."/>
            <person name="Chang Q.C."/>
            <person name="Ding S.J."/>
            <person name="Wang X.J."/>
            <person name="Zhu J.G."/>
            <person name="Ruan X.D."/>
            <person name="Zhao L."/>
            <person name="Wei J.T."/>
            <person name="Ye R.Z."/>
            <person name="Que T.C."/>
            <person name="Du C.H."/>
            <person name="Zhou Y.H."/>
            <person name="Cheng J.X."/>
            <person name="Dai P.F."/>
            <person name="Guo W.B."/>
            <person name="Han X.H."/>
            <person name="Huang E.J."/>
            <person name="Li L.F."/>
            <person name="Wei W."/>
            <person name="Gao Y.C."/>
            <person name="Liu J.Z."/>
            <person name="Shao H.Z."/>
            <person name="Wang X."/>
            <person name="Wang C.C."/>
            <person name="Yang T.C."/>
            <person name="Huo Q.B."/>
            <person name="Li W."/>
            <person name="Chen H.Y."/>
            <person name="Chen S.E."/>
            <person name="Zhou L.G."/>
            <person name="Ni X.B."/>
            <person name="Tian J.H."/>
            <person name="Sheng Y."/>
            <person name="Liu T."/>
            <person name="Pan Y.S."/>
            <person name="Xia L.Y."/>
            <person name="Li J."/>
            <person name="Zhao F."/>
            <person name="Cao W.C."/>
        </authorList>
    </citation>
    <scope>NUCLEOTIDE SEQUENCE</scope>
    <source>
        <strain evidence="2">Rmic-2018</strain>
    </source>
</reference>
<evidence type="ECO:0000313" key="2">
    <source>
        <dbReference type="EMBL" id="KAH8034170.1"/>
    </source>
</evidence>
<gene>
    <name evidence="2" type="ORF">HPB51_021560</name>
</gene>
<dbReference type="AlphaFoldDB" id="A0A9J6EIK6"/>
<reference evidence="2" key="2">
    <citation type="submission" date="2021-09" db="EMBL/GenBank/DDBJ databases">
        <authorList>
            <person name="Jia N."/>
            <person name="Wang J."/>
            <person name="Shi W."/>
            <person name="Du L."/>
            <person name="Sun Y."/>
            <person name="Zhan W."/>
            <person name="Jiang J."/>
            <person name="Wang Q."/>
            <person name="Zhang B."/>
            <person name="Ji P."/>
            <person name="Sakyi L.B."/>
            <person name="Cui X."/>
            <person name="Yuan T."/>
            <person name="Jiang B."/>
            <person name="Yang W."/>
            <person name="Lam T.T.-Y."/>
            <person name="Chang Q."/>
            <person name="Ding S."/>
            <person name="Wang X."/>
            <person name="Zhu J."/>
            <person name="Ruan X."/>
            <person name="Zhao L."/>
            <person name="Wei J."/>
            <person name="Que T."/>
            <person name="Du C."/>
            <person name="Cheng J."/>
            <person name="Dai P."/>
            <person name="Han X."/>
            <person name="Huang E."/>
            <person name="Gao Y."/>
            <person name="Liu J."/>
            <person name="Shao H."/>
            <person name="Ye R."/>
            <person name="Li L."/>
            <person name="Wei W."/>
            <person name="Wang X."/>
            <person name="Wang C."/>
            <person name="Huo Q."/>
            <person name="Li W."/>
            <person name="Guo W."/>
            <person name="Chen H."/>
            <person name="Chen S."/>
            <person name="Zhou L."/>
            <person name="Zhou L."/>
            <person name="Ni X."/>
            <person name="Tian J."/>
            <person name="Zhou Y."/>
            <person name="Sheng Y."/>
            <person name="Liu T."/>
            <person name="Pan Y."/>
            <person name="Xia L."/>
            <person name="Li J."/>
            <person name="Zhao F."/>
            <person name="Cao W."/>
        </authorList>
    </citation>
    <scope>NUCLEOTIDE SEQUENCE</scope>
    <source>
        <strain evidence="2">Rmic-2018</strain>
        <tissue evidence="2">Larvae</tissue>
    </source>
</reference>
<evidence type="ECO:0000259" key="1">
    <source>
        <dbReference type="Pfam" id="PF00248"/>
    </source>
</evidence>
<keyword evidence="3" id="KW-1185">Reference proteome</keyword>
<dbReference type="InterPro" id="IPR020471">
    <property type="entry name" value="AKR"/>
</dbReference>